<dbReference type="InterPro" id="IPR006121">
    <property type="entry name" value="HMA_dom"/>
</dbReference>
<feature type="transmembrane region" description="Helical" evidence="2">
    <location>
        <begin position="122"/>
        <end position="142"/>
    </location>
</feature>
<reference evidence="4" key="1">
    <citation type="submission" date="2019-03" db="EMBL/GenBank/DDBJ databases">
        <title>Single cell metagenomics reveals metabolic interactions within the superorganism composed of flagellate Streblomastix strix and complex community of Bacteroidetes bacteria on its surface.</title>
        <authorList>
            <person name="Treitli S.C."/>
            <person name="Kolisko M."/>
            <person name="Husnik F."/>
            <person name="Keeling P."/>
            <person name="Hampl V."/>
        </authorList>
    </citation>
    <scope>NUCLEOTIDE SEQUENCE</scope>
    <source>
        <strain evidence="4">STM</strain>
    </source>
</reference>
<dbReference type="Gene3D" id="3.30.70.100">
    <property type="match status" value="1"/>
</dbReference>
<organism evidence="4">
    <name type="scientific">termite gut metagenome</name>
    <dbReference type="NCBI Taxonomy" id="433724"/>
    <lineage>
        <taxon>unclassified sequences</taxon>
        <taxon>metagenomes</taxon>
        <taxon>organismal metagenomes</taxon>
    </lineage>
</organism>
<dbReference type="AlphaFoldDB" id="A0A5J4Q8X1"/>
<protein>
    <submittedName>
        <fullName evidence="4">Copper-exporting P-type ATPase A</fullName>
    </submittedName>
</protein>
<name>A0A5J4Q8X1_9ZZZZ</name>
<dbReference type="CDD" id="cd00371">
    <property type="entry name" value="HMA"/>
    <property type="match status" value="1"/>
</dbReference>
<keyword evidence="2" id="KW-0472">Membrane</keyword>
<feature type="domain" description="HMA" evidence="3">
    <location>
        <begin position="5"/>
        <end position="71"/>
    </location>
</feature>
<feature type="non-terminal residue" evidence="4">
    <location>
        <position position="144"/>
    </location>
</feature>
<dbReference type="PANTHER" id="PTHR43520:SF8">
    <property type="entry name" value="P-TYPE CU(+) TRANSPORTER"/>
    <property type="match status" value="1"/>
</dbReference>
<keyword evidence="1" id="KW-1278">Translocase</keyword>
<gene>
    <name evidence="4" type="ORF">EZS27_032358</name>
</gene>
<dbReference type="PROSITE" id="PS50846">
    <property type="entry name" value="HMA_2"/>
    <property type="match status" value="1"/>
</dbReference>
<dbReference type="InterPro" id="IPR036163">
    <property type="entry name" value="HMA_dom_sf"/>
</dbReference>
<dbReference type="GO" id="GO:0043682">
    <property type="term" value="F:P-type divalent copper transporter activity"/>
    <property type="evidence" value="ECO:0007669"/>
    <property type="project" value="TreeGrafter"/>
</dbReference>
<evidence type="ECO:0000256" key="1">
    <source>
        <dbReference type="ARBA" id="ARBA00022967"/>
    </source>
</evidence>
<sequence length="144" mass="16348">MNTSVKKTYPALKMHCAGCANNVEKTVKRLKGVKDASVNFASGLLSITYESGKLTPKDIRKAVVAAGYDLIIEKDHQRERHTEEQQKRYRQLKQKVAGTWILAFPVLALSMWFPHIPYVNQMMLALASVVLIFFGNSFYVNAWK</sequence>
<dbReference type="Pfam" id="PF00403">
    <property type="entry name" value="HMA"/>
    <property type="match status" value="1"/>
</dbReference>
<dbReference type="PANTHER" id="PTHR43520">
    <property type="entry name" value="ATP7, ISOFORM B"/>
    <property type="match status" value="1"/>
</dbReference>
<evidence type="ECO:0000313" key="4">
    <source>
        <dbReference type="EMBL" id="KAA6317498.1"/>
    </source>
</evidence>
<dbReference type="GO" id="GO:0055070">
    <property type="term" value="P:copper ion homeostasis"/>
    <property type="evidence" value="ECO:0007669"/>
    <property type="project" value="TreeGrafter"/>
</dbReference>
<keyword evidence="2" id="KW-0812">Transmembrane</keyword>
<proteinExistence type="predicted"/>
<evidence type="ECO:0000259" key="3">
    <source>
        <dbReference type="PROSITE" id="PS50846"/>
    </source>
</evidence>
<dbReference type="SUPFAM" id="SSF55008">
    <property type="entry name" value="HMA, heavy metal-associated domain"/>
    <property type="match status" value="1"/>
</dbReference>
<dbReference type="EMBL" id="SNRY01004504">
    <property type="protein sequence ID" value="KAA6317498.1"/>
    <property type="molecule type" value="Genomic_DNA"/>
</dbReference>
<keyword evidence="2" id="KW-1133">Transmembrane helix</keyword>
<accession>A0A5J4Q8X1</accession>
<dbReference type="GO" id="GO:0005507">
    <property type="term" value="F:copper ion binding"/>
    <property type="evidence" value="ECO:0007669"/>
    <property type="project" value="TreeGrafter"/>
</dbReference>
<comment type="caution">
    <text evidence="4">The sequence shown here is derived from an EMBL/GenBank/DDBJ whole genome shotgun (WGS) entry which is preliminary data.</text>
</comment>
<feature type="transmembrane region" description="Helical" evidence="2">
    <location>
        <begin position="96"/>
        <end position="116"/>
    </location>
</feature>
<evidence type="ECO:0000256" key="2">
    <source>
        <dbReference type="SAM" id="Phobius"/>
    </source>
</evidence>
<dbReference type="GO" id="GO:0016020">
    <property type="term" value="C:membrane"/>
    <property type="evidence" value="ECO:0007669"/>
    <property type="project" value="TreeGrafter"/>
</dbReference>